<evidence type="ECO:0000313" key="1">
    <source>
        <dbReference type="EMBL" id="AYV83448.1"/>
    </source>
</evidence>
<protein>
    <recommendedName>
        <fullName evidence="2">Tetratricopeptide repeat protein</fullName>
    </recommendedName>
</protein>
<evidence type="ECO:0008006" key="2">
    <source>
        <dbReference type="Google" id="ProtNLM"/>
    </source>
</evidence>
<sequence>MGNGKSFIEDIPNDESRTPFMELIDAKPSSSYDPSEVQRELSNPNSQRIYDLCAPFVDVNGDACYSLAEYYKKTNQLTEASKYYLMGTNLKDTRCYLQLARIYSPNNSPAAIEWYQKYLYTEKNPESDTYKELAALYFNQLLKSSTDDHKELFSNLSSQHYEKYLSAKKYYDQPVDIESDIIKNLGKCYELTNIQRAYDLYALAYEDGIPDILPSLTALSDKLFYPKSDDLLKWKILAVENNLKHSKYNLACIFKARSEYDKAKQLAQVAEREYLLDQAYSDVKKCQHFLAMLILNE</sequence>
<dbReference type="EMBL" id="MK072389">
    <property type="protein sequence ID" value="AYV83448.1"/>
    <property type="molecule type" value="Genomic_DNA"/>
</dbReference>
<dbReference type="SUPFAM" id="SSF81901">
    <property type="entry name" value="HCP-like"/>
    <property type="match status" value="1"/>
</dbReference>
<gene>
    <name evidence="1" type="ORF">Hyperionvirus7_19</name>
</gene>
<dbReference type="Gene3D" id="1.25.40.10">
    <property type="entry name" value="Tetratricopeptide repeat domain"/>
    <property type="match status" value="1"/>
</dbReference>
<proteinExistence type="predicted"/>
<accession>A0A3G5A8B1</accession>
<name>A0A3G5A8B1_9VIRU</name>
<organism evidence="1">
    <name type="scientific">Hyperionvirus sp</name>
    <dbReference type="NCBI Taxonomy" id="2487770"/>
    <lineage>
        <taxon>Viruses</taxon>
        <taxon>Varidnaviria</taxon>
        <taxon>Bamfordvirae</taxon>
        <taxon>Nucleocytoviricota</taxon>
        <taxon>Megaviricetes</taxon>
        <taxon>Imitervirales</taxon>
        <taxon>Mimiviridae</taxon>
        <taxon>Klosneuvirinae</taxon>
    </lineage>
</organism>
<dbReference type="InterPro" id="IPR011990">
    <property type="entry name" value="TPR-like_helical_dom_sf"/>
</dbReference>
<reference evidence="1" key="1">
    <citation type="submission" date="2018-10" db="EMBL/GenBank/DDBJ databases">
        <title>Hidden diversity of soil giant viruses.</title>
        <authorList>
            <person name="Schulz F."/>
            <person name="Alteio L."/>
            <person name="Goudeau D."/>
            <person name="Ryan E.M."/>
            <person name="Malmstrom R.R."/>
            <person name="Blanchard J."/>
            <person name="Woyke T."/>
        </authorList>
    </citation>
    <scope>NUCLEOTIDE SEQUENCE</scope>
    <source>
        <strain evidence="1">HYV1</strain>
    </source>
</reference>